<evidence type="ECO:0000256" key="2">
    <source>
        <dbReference type="ARBA" id="ARBA00022555"/>
    </source>
</evidence>
<dbReference type="EMBL" id="JAQMWT010000553">
    <property type="protein sequence ID" value="KAJ8599543.1"/>
    <property type="molecule type" value="Genomic_DNA"/>
</dbReference>
<evidence type="ECO:0000256" key="8">
    <source>
        <dbReference type="ARBA" id="ARBA00023002"/>
    </source>
</evidence>
<keyword evidence="6" id="KW-0521">NADP</keyword>
<evidence type="ECO:0000256" key="7">
    <source>
        <dbReference type="ARBA" id="ARBA00022884"/>
    </source>
</evidence>
<dbReference type="InterPro" id="IPR004653">
    <property type="entry name" value="DusA"/>
</dbReference>
<sequence>MFVVAATTHVGRAVTTSVRGRSFEVAPMMDYTDRHFRYMFRLLSREATLYTEMIAANALVDPRGSRRPELCASRLEGFYGYDDPYGRTVLQLGGACPTQLGAAAELAAPFGYAAINLNCGCPSDRVAGSGCFGAALMNDAPRVAACCEAIASAGVPATVKCRVGAVDAVRDLDGYPYERLRDFVGEVARVGVRRFQVHARLAVLSGLSPDKNRKVPPLRPDLVARLVADFPDLEFVFNGQVDSFDVARHRLDLYDGVMVGRDACKRPWYWTSLDADLFGRPTPVDCRRELLRAYADYGTRVERRDEGGGRRKKKTPRRALLKPLLNLFHGDPGAAAFKRRVDALAKEGPSLEFGDLLARAADVLPDHVLDAPPVRHPPVLADASRSSSSSEMIMMM</sequence>
<dbReference type="Proteomes" id="UP001230188">
    <property type="component" value="Unassembled WGS sequence"/>
</dbReference>
<keyword evidence="3" id="KW-0285">Flavoprotein</keyword>
<comment type="cofactor">
    <cofactor evidence="1">
        <name>FMN</name>
        <dbReference type="ChEBI" id="CHEBI:58210"/>
    </cofactor>
</comment>
<keyword evidence="4" id="KW-0288">FMN</keyword>
<reference evidence="10" key="1">
    <citation type="submission" date="2023-01" db="EMBL/GenBank/DDBJ databases">
        <title>Metagenome sequencing of chrysophaentin producing Chrysophaeum taylorii.</title>
        <authorList>
            <person name="Davison J."/>
            <person name="Bewley C."/>
        </authorList>
    </citation>
    <scope>NUCLEOTIDE SEQUENCE</scope>
    <source>
        <strain evidence="10">NIES-1699</strain>
    </source>
</reference>
<dbReference type="Pfam" id="PF01207">
    <property type="entry name" value="Dus"/>
    <property type="match status" value="1"/>
</dbReference>
<evidence type="ECO:0000259" key="9">
    <source>
        <dbReference type="Pfam" id="PF01207"/>
    </source>
</evidence>
<keyword evidence="11" id="KW-1185">Reference proteome</keyword>
<dbReference type="Gene3D" id="1.20.120.1460">
    <property type="match status" value="1"/>
</dbReference>
<dbReference type="GO" id="GO:0000049">
    <property type="term" value="F:tRNA binding"/>
    <property type="evidence" value="ECO:0007669"/>
    <property type="project" value="UniProtKB-KW"/>
</dbReference>
<evidence type="ECO:0000313" key="10">
    <source>
        <dbReference type="EMBL" id="KAJ8599543.1"/>
    </source>
</evidence>
<evidence type="ECO:0000256" key="1">
    <source>
        <dbReference type="ARBA" id="ARBA00001917"/>
    </source>
</evidence>
<dbReference type="CDD" id="cd02801">
    <property type="entry name" value="DUS_like_FMN"/>
    <property type="match status" value="1"/>
</dbReference>
<proteinExistence type="predicted"/>
<name>A0AAD7U9L4_9STRA</name>
<dbReference type="InterPro" id="IPR035587">
    <property type="entry name" value="DUS-like_FMN-bd"/>
</dbReference>
<keyword evidence="5" id="KW-0819">tRNA processing</keyword>
<comment type="caution">
    <text evidence="10">The sequence shown here is derived from an EMBL/GenBank/DDBJ whole genome shotgun (WGS) entry which is preliminary data.</text>
</comment>
<dbReference type="InterPro" id="IPR018517">
    <property type="entry name" value="tRNA_hU_synthase_CS"/>
</dbReference>
<keyword evidence="8" id="KW-0560">Oxidoreductase</keyword>
<feature type="domain" description="DUS-like FMN-binding" evidence="9">
    <location>
        <begin position="25"/>
        <end position="346"/>
    </location>
</feature>
<dbReference type="PANTHER" id="PTHR42907:SF1">
    <property type="entry name" value="FMN-LINKED OXIDOREDUCTASES SUPERFAMILY PROTEIN"/>
    <property type="match status" value="1"/>
</dbReference>
<dbReference type="InterPro" id="IPR013785">
    <property type="entry name" value="Aldolase_TIM"/>
</dbReference>
<dbReference type="Gene3D" id="3.20.20.70">
    <property type="entry name" value="Aldolase class I"/>
    <property type="match status" value="1"/>
</dbReference>
<dbReference type="PROSITE" id="PS01136">
    <property type="entry name" value="UPF0034"/>
    <property type="match status" value="1"/>
</dbReference>
<evidence type="ECO:0000313" key="11">
    <source>
        <dbReference type="Proteomes" id="UP001230188"/>
    </source>
</evidence>
<dbReference type="AlphaFoldDB" id="A0AAD7U9L4"/>
<dbReference type="GO" id="GO:0017150">
    <property type="term" value="F:tRNA dihydrouridine synthase activity"/>
    <property type="evidence" value="ECO:0007669"/>
    <property type="project" value="InterPro"/>
</dbReference>
<dbReference type="PANTHER" id="PTHR42907">
    <property type="entry name" value="FMN-LINKED OXIDOREDUCTASES SUPERFAMILY PROTEIN"/>
    <property type="match status" value="1"/>
</dbReference>
<keyword evidence="2" id="KW-0820">tRNA-binding</keyword>
<gene>
    <name evidence="10" type="ORF">CTAYLR_007127</name>
</gene>
<evidence type="ECO:0000256" key="3">
    <source>
        <dbReference type="ARBA" id="ARBA00022630"/>
    </source>
</evidence>
<organism evidence="10 11">
    <name type="scientific">Chrysophaeum taylorii</name>
    <dbReference type="NCBI Taxonomy" id="2483200"/>
    <lineage>
        <taxon>Eukaryota</taxon>
        <taxon>Sar</taxon>
        <taxon>Stramenopiles</taxon>
        <taxon>Ochrophyta</taxon>
        <taxon>Pelagophyceae</taxon>
        <taxon>Pelagomonadales</taxon>
        <taxon>Pelagomonadaceae</taxon>
        <taxon>Chrysophaeum</taxon>
    </lineage>
</organism>
<evidence type="ECO:0000256" key="6">
    <source>
        <dbReference type="ARBA" id="ARBA00022857"/>
    </source>
</evidence>
<dbReference type="SUPFAM" id="SSF51395">
    <property type="entry name" value="FMN-linked oxidoreductases"/>
    <property type="match status" value="1"/>
</dbReference>
<keyword evidence="7" id="KW-0694">RNA-binding</keyword>
<evidence type="ECO:0000256" key="4">
    <source>
        <dbReference type="ARBA" id="ARBA00022643"/>
    </source>
</evidence>
<accession>A0AAD7U9L4</accession>
<dbReference type="GO" id="GO:0050660">
    <property type="term" value="F:flavin adenine dinucleotide binding"/>
    <property type="evidence" value="ECO:0007669"/>
    <property type="project" value="InterPro"/>
</dbReference>
<evidence type="ECO:0000256" key="5">
    <source>
        <dbReference type="ARBA" id="ARBA00022694"/>
    </source>
</evidence>
<protein>
    <recommendedName>
        <fullName evidence="9">DUS-like FMN-binding domain-containing protein</fullName>
    </recommendedName>
</protein>
<dbReference type="NCBIfam" id="NF008774">
    <property type="entry name" value="PRK11815.1"/>
    <property type="match status" value="1"/>
</dbReference>